<protein>
    <submittedName>
        <fullName evidence="2">Protein disulfide-isomerase 5-2-like</fullName>
    </submittedName>
</protein>
<dbReference type="EMBL" id="VEPZ02001289">
    <property type="protein sequence ID" value="KAE8682248.1"/>
    <property type="molecule type" value="Genomic_DNA"/>
</dbReference>
<reference evidence="2" key="1">
    <citation type="submission" date="2019-09" db="EMBL/GenBank/DDBJ databases">
        <title>Draft genome information of white flower Hibiscus syriacus.</title>
        <authorList>
            <person name="Kim Y.-M."/>
        </authorList>
    </citation>
    <scope>NUCLEOTIDE SEQUENCE [LARGE SCALE GENOMIC DNA]</scope>
    <source>
        <strain evidence="2">YM2019G1</strain>
    </source>
</reference>
<gene>
    <name evidence="2" type="ORF">F3Y22_tig00111273pilonHSYRG00329</name>
</gene>
<dbReference type="AlphaFoldDB" id="A0A6A2YS10"/>
<feature type="compositionally biased region" description="Polar residues" evidence="1">
    <location>
        <begin position="49"/>
        <end position="59"/>
    </location>
</feature>
<evidence type="ECO:0000256" key="1">
    <source>
        <dbReference type="SAM" id="MobiDB-lite"/>
    </source>
</evidence>
<name>A0A6A2YS10_HIBSY</name>
<dbReference type="Proteomes" id="UP000436088">
    <property type="component" value="Unassembled WGS sequence"/>
</dbReference>
<evidence type="ECO:0000313" key="3">
    <source>
        <dbReference type="Proteomes" id="UP000436088"/>
    </source>
</evidence>
<sequence length="154" mass="17282">MIHVSPRDSIPISGVPFSWEHLPGIPKKLQNHNKEYSMKLLPLPPPTIPRTSKNNSFEDTLTRKKASAGASDSFRQVDPFFAALVECSKEDGDQATERNLWTGAKVTRSMSDRLGFINLYSSCKRSCAVSESTVYLPRSRRTAGYGLVNHRRSR</sequence>
<evidence type="ECO:0000313" key="2">
    <source>
        <dbReference type="EMBL" id="KAE8682248.1"/>
    </source>
</evidence>
<keyword evidence="3" id="KW-1185">Reference proteome</keyword>
<organism evidence="2 3">
    <name type="scientific">Hibiscus syriacus</name>
    <name type="common">Rose of Sharon</name>
    <dbReference type="NCBI Taxonomy" id="106335"/>
    <lineage>
        <taxon>Eukaryota</taxon>
        <taxon>Viridiplantae</taxon>
        <taxon>Streptophyta</taxon>
        <taxon>Embryophyta</taxon>
        <taxon>Tracheophyta</taxon>
        <taxon>Spermatophyta</taxon>
        <taxon>Magnoliopsida</taxon>
        <taxon>eudicotyledons</taxon>
        <taxon>Gunneridae</taxon>
        <taxon>Pentapetalae</taxon>
        <taxon>rosids</taxon>
        <taxon>malvids</taxon>
        <taxon>Malvales</taxon>
        <taxon>Malvaceae</taxon>
        <taxon>Malvoideae</taxon>
        <taxon>Hibiscus</taxon>
    </lineage>
</organism>
<dbReference type="GO" id="GO:0016853">
    <property type="term" value="F:isomerase activity"/>
    <property type="evidence" value="ECO:0007669"/>
    <property type="project" value="UniProtKB-KW"/>
</dbReference>
<proteinExistence type="predicted"/>
<dbReference type="PANTHER" id="PTHR33696:SF1">
    <property type="entry name" value="T22J18.15"/>
    <property type="match status" value="1"/>
</dbReference>
<accession>A0A6A2YS10</accession>
<dbReference type="PANTHER" id="PTHR33696">
    <property type="entry name" value="T22J18.15-RELATED"/>
    <property type="match status" value="1"/>
</dbReference>
<feature type="region of interest" description="Disordered" evidence="1">
    <location>
        <begin position="42"/>
        <end position="70"/>
    </location>
</feature>
<comment type="caution">
    <text evidence="2">The sequence shown here is derived from an EMBL/GenBank/DDBJ whole genome shotgun (WGS) entry which is preliminary data.</text>
</comment>